<sequence>MMTSQLQLVDLCAITIERGPRYDTGPGPLGRRVSAEAASVVVTGERLSGQLAGVAAADWATTADDGLTLVDSRMTIGTHDGALILITYTGRINDISKFPAEPVYVSLNFATGDPRYRWLVGIQAVAKGSMSSDGNSLEYLVYELR</sequence>
<gene>
    <name evidence="1" type="ORF">CLV47_109124</name>
</gene>
<dbReference type="AlphaFoldDB" id="A0A2T0ZZB2"/>
<evidence type="ECO:0000313" key="2">
    <source>
        <dbReference type="Proteomes" id="UP000237752"/>
    </source>
</evidence>
<accession>A0A2T0ZZB2</accession>
<protein>
    <submittedName>
        <fullName evidence="1">Uncharacterized protein DUF3237</fullName>
    </submittedName>
</protein>
<dbReference type="EMBL" id="PVUE01000009">
    <property type="protein sequence ID" value="PRZ41577.1"/>
    <property type="molecule type" value="Genomic_DNA"/>
</dbReference>
<comment type="caution">
    <text evidence="1">The sequence shown here is derived from an EMBL/GenBank/DDBJ whole genome shotgun (WGS) entry which is preliminary data.</text>
</comment>
<proteinExistence type="predicted"/>
<dbReference type="Gene3D" id="2.40.160.20">
    <property type="match status" value="1"/>
</dbReference>
<dbReference type="Proteomes" id="UP000237752">
    <property type="component" value="Unassembled WGS sequence"/>
</dbReference>
<reference evidence="1 2" key="1">
    <citation type="submission" date="2018-03" db="EMBL/GenBank/DDBJ databases">
        <title>Genomic Encyclopedia of Archaeal and Bacterial Type Strains, Phase II (KMG-II): from individual species to whole genera.</title>
        <authorList>
            <person name="Goeker M."/>
        </authorList>
    </citation>
    <scope>NUCLEOTIDE SEQUENCE [LARGE SCALE GENOMIC DNA]</scope>
    <source>
        <strain evidence="1 2">DSM 100065</strain>
    </source>
</reference>
<dbReference type="OrthoDB" id="3368702at2"/>
<organism evidence="1 2">
    <name type="scientific">Antricoccus suffuscus</name>
    <dbReference type="NCBI Taxonomy" id="1629062"/>
    <lineage>
        <taxon>Bacteria</taxon>
        <taxon>Bacillati</taxon>
        <taxon>Actinomycetota</taxon>
        <taxon>Actinomycetes</taxon>
        <taxon>Geodermatophilales</taxon>
        <taxon>Antricoccaceae</taxon>
        <taxon>Antricoccus</taxon>
    </lineage>
</organism>
<name>A0A2T0ZZB2_9ACTN</name>
<evidence type="ECO:0000313" key="1">
    <source>
        <dbReference type="EMBL" id="PRZ41577.1"/>
    </source>
</evidence>
<keyword evidence="2" id="KW-1185">Reference proteome</keyword>
<dbReference type="Pfam" id="PF11578">
    <property type="entry name" value="DUF3237"/>
    <property type="match status" value="1"/>
</dbReference>